<evidence type="ECO:0000313" key="3">
    <source>
        <dbReference type="Proteomes" id="UP000031512"/>
    </source>
</evidence>
<dbReference type="AlphaFoldDB" id="L1LAT8"/>
<evidence type="ECO:0000256" key="1">
    <source>
        <dbReference type="SAM" id="SignalP"/>
    </source>
</evidence>
<gene>
    <name evidence="2" type="ORF">BEWA_048410</name>
</gene>
<reference evidence="2 3" key="1">
    <citation type="journal article" date="2012" name="BMC Genomics">
        <title>Comparative genomic analysis and phylogenetic position of Theileria equi.</title>
        <authorList>
            <person name="Kappmeyer L.S."/>
            <person name="Thiagarajan M."/>
            <person name="Herndon D.R."/>
            <person name="Ramsay J.D."/>
            <person name="Caler E."/>
            <person name="Djikeng A."/>
            <person name="Gillespie J.J."/>
            <person name="Lau A.O."/>
            <person name="Roalson E.H."/>
            <person name="Silva J.C."/>
            <person name="Silva M.G."/>
            <person name="Suarez C.E."/>
            <person name="Ueti M.W."/>
            <person name="Nene V.M."/>
            <person name="Mealey R.H."/>
            <person name="Knowles D.P."/>
            <person name="Brayton K.A."/>
        </authorList>
    </citation>
    <scope>NUCLEOTIDE SEQUENCE [LARGE SCALE GENOMIC DNA]</scope>
    <source>
        <strain evidence="2 3">WA</strain>
    </source>
</reference>
<evidence type="ECO:0000313" key="2">
    <source>
        <dbReference type="EMBL" id="EKX72374.1"/>
    </source>
</evidence>
<organism evidence="2 3">
    <name type="scientific">Theileria equi strain WA</name>
    <dbReference type="NCBI Taxonomy" id="1537102"/>
    <lineage>
        <taxon>Eukaryota</taxon>
        <taxon>Sar</taxon>
        <taxon>Alveolata</taxon>
        <taxon>Apicomplexa</taxon>
        <taxon>Aconoidasida</taxon>
        <taxon>Piroplasmida</taxon>
        <taxon>Theileriidae</taxon>
        <taxon>Theileria</taxon>
    </lineage>
</organism>
<dbReference type="RefSeq" id="XP_004831826.1">
    <property type="nucleotide sequence ID" value="XM_004831769.1"/>
</dbReference>
<dbReference type="Proteomes" id="UP000031512">
    <property type="component" value="Unassembled WGS sequence"/>
</dbReference>
<name>L1LAT8_THEEQ</name>
<dbReference type="EMBL" id="ACOU01000007">
    <property type="protein sequence ID" value="EKX72374.1"/>
    <property type="molecule type" value="Genomic_DNA"/>
</dbReference>
<dbReference type="KEGG" id="beq:BEWA_048410"/>
<protein>
    <submittedName>
        <fullName evidence="2">Signal peptide containing protein</fullName>
    </submittedName>
</protein>
<dbReference type="GeneID" id="15805036"/>
<sequence>MNALAVLSFILWIHKSLSIYPVLEEEVGFVRGGIENANSNYSYPQNLKGRIPPTLSSYGYPEENVQWTVDQSSGFTKTPYGTINYPTYWENSESKHVPQEHEYEVCTLDRATRIRGASEPTIKREDIECVLCTVGNGIKTGVSYAIETGKAVVECVKPYVCDFVEAGVRHASNFLEEKAPTLHEGLTYAAPIVKGVVKGTAKVTAKVATAATNYAVEKAPAVGEAIIDVTTDALNYVCDAVPVVKDKIISGATNAVDSTKDYIAEKAPIVRDKILDGAAFAMDNAKVYIAEKAPVVRDRILDGANFAVESTKDYIAEKAPIFTDKIVSGANCAVYSARDYISENVPVVAGKVLGGINYTGKVPYTVVPTAPPMYLDVQNTGTYAPPSYRRETGVPGLSYGKPVPRNARKASHDLIDEMDYLFDDSDPGPW</sequence>
<dbReference type="VEuPathDB" id="PiroplasmaDB:BEWA_048410"/>
<keyword evidence="1" id="KW-0732">Signal</keyword>
<comment type="caution">
    <text evidence="2">The sequence shown here is derived from an EMBL/GenBank/DDBJ whole genome shotgun (WGS) entry which is preliminary data.</text>
</comment>
<proteinExistence type="predicted"/>
<accession>L1LAT8</accession>
<keyword evidence="3" id="KW-1185">Reference proteome</keyword>
<feature type="chain" id="PRO_5003952404" evidence="1">
    <location>
        <begin position="19"/>
        <end position="430"/>
    </location>
</feature>
<feature type="signal peptide" evidence="1">
    <location>
        <begin position="1"/>
        <end position="18"/>
    </location>
</feature>